<name>A0AAD5H4J0_9CHLO</name>
<keyword evidence="1" id="KW-0812">Transmembrane</keyword>
<organism evidence="2 3">
    <name type="scientific">Chlorella ohadii</name>
    <dbReference type="NCBI Taxonomy" id="2649997"/>
    <lineage>
        <taxon>Eukaryota</taxon>
        <taxon>Viridiplantae</taxon>
        <taxon>Chlorophyta</taxon>
        <taxon>core chlorophytes</taxon>
        <taxon>Trebouxiophyceae</taxon>
        <taxon>Chlorellales</taxon>
        <taxon>Chlorellaceae</taxon>
        <taxon>Chlorella clade</taxon>
        <taxon>Chlorella</taxon>
    </lineage>
</organism>
<gene>
    <name evidence="2" type="ORF">COHA_002818</name>
</gene>
<comment type="caution">
    <text evidence="2">The sequence shown here is derived from an EMBL/GenBank/DDBJ whole genome shotgun (WGS) entry which is preliminary data.</text>
</comment>
<protein>
    <submittedName>
        <fullName evidence="2">Uncharacterized protein</fullName>
    </submittedName>
</protein>
<proteinExistence type="predicted"/>
<evidence type="ECO:0000256" key="1">
    <source>
        <dbReference type="SAM" id="Phobius"/>
    </source>
</evidence>
<feature type="transmembrane region" description="Helical" evidence="1">
    <location>
        <begin position="35"/>
        <end position="57"/>
    </location>
</feature>
<keyword evidence="1" id="KW-0472">Membrane</keyword>
<reference evidence="2" key="1">
    <citation type="submission" date="2020-11" db="EMBL/GenBank/DDBJ databases">
        <title>Chlorella ohadii genome sequencing and assembly.</title>
        <authorList>
            <person name="Murik O."/>
            <person name="Treves H."/>
            <person name="Kedem I."/>
            <person name="Shotland Y."/>
            <person name="Kaplan A."/>
        </authorList>
    </citation>
    <scope>NUCLEOTIDE SEQUENCE</scope>
    <source>
        <strain evidence="2">1</strain>
    </source>
</reference>
<accession>A0AAD5H4J0</accession>
<dbReference type="EMBL" id="JADXDR010000037">
    <property type="protein sequence ID" value="KAI7843576.1"/>
    <property type="molecule type" value="Genomic_DNA"/>
</dbReference>
<dbReference type="AlphaFoldDB" id="A0AAD5H4J0"/>
<sequence length="85" mass="8881">MASWLALSLGLLERAAVRLSMWLSGSSNLTFGSRFAAVHAALLLFALPEIGITYIVCAEAKAEAVAKAEAEAKAEAVAEATYKAP</sequence>
<dbReference type="Proteomes" id="UP001205105">
    <property type="component" value="Unassembled WGS sequence"/>
</dbReference>
<keyword evidence="1" id="KW-1133">Transmembrane helix</keyword>
<evidence type="ECO:0000313" key="3">
    <source>
        <dbReference type="Proteomes" id="UP001205105"/>
    </source>
</evidence>
<evidence type="ECO:0000313" key="2">
    <source>
        <dbReference type="EMBL" id="KAI7843576.1"/>
    </source>
</evidence>
<keyword evidence="3" id="KW-1185">Reference proteome</keyword>